<dbReference type="SUPFAM" id="SSF52540">
    <property type="entry name" value="P-loop containing nucleoside triphosphate hydrolases"/>
    <property type="match status" value="1"/>
</dbReference>
<dbReference type="InterPro" id="IPR041682">
    <property type="entry name" value="AAA_14"/>
</dbReference>
<protein>
    <recommendedName>
        <fullName evidence="1">AAA+ ATPase domain-containing protein</fullName>
    </recommendedName>
</protein>
<evidence type="ECO:0000313" key="2">
    <source>
        <dbReference type="EMBL" id="AEF82601.1"/>
    </source>
</evidence>
<dbReference type="Proteomes" id="UP000009222">
    <property type="component" value="Chromosome"/>
</dbReference>
<keyword evidence="3" id="KW-1185">Reference proteome</keyword>
<dbReference type="Pfam" id="PF13173">
    <property type="entry name" value="AAA_14"/>
    <property type="match status" value="1"/>
</dbReference>
<dbReference type="EMBL" id="CP001841">
    <property type="protein sequence ID" value="AEF82601.1"/>
    <property type="molecule type" value="Genomic_DNA"/>
</dbReference>
<gene>
    <name evidence="2" type="ordered locus">TREAZ_0513</name>
</gene>
<dbReference type="Gene3D" id="3.40.50.300">
    <property type="entry name" value="P-loop containing nucleotide triphosphate hydrolases"/>
    <property type="match status" value="1"/>
</dbReference>
<organism evidence="2 3">
    <name type="scientific">Leadbettera azotonutricia (strain ATCC BAA-888 / DSM 13862 / ZAS-9)</name>
    <name type="common">Treponema azotonutricium</name>
    <dbReference type="NCBI Taxonomy" id="545695"/>
    <lineage>
        <taxon>Bacteria</taxon>
        <taxon>Pseudomonadati</taxon>
        <taxon>Spirochaetota</taxon>
        <taxon>Spirochaetia</taxon>
        <taxon>Spirochaetales</taxon>
        <taxon>Breznakiellaceae</taxon>
        <taxon>Leadbettera</taxon>
    </lineage>
</organism>
<sequence length="381" mass="44132">MIQRILEQTITERLGKGKTIILMGARQVGKTTLLKGLCKSAGSFAGSSGEDLLWLNGDEQDVQALFENISSSRLKHIFGKKRYVVLDEAQRIKDIGIKLKLITDEMPDVQLIATGSSSFDLANQVNEPLTGRKWEYRMYPLSFAEMVMHHGLLEEKRLIPHRLVYGYYPEVVNNPGDEKELLKQLSDSYLFKDILMWEQIKKPEKLIKLLQALAMQIGSQVSYSELGQLCGLDSKTIARYIVLLEQCFVIFRLGSFSRNLRNELKFSKKIYFYDTGIRNALIANFSLPELRKDIGQLWENFLVSERKKKLEYDHIWKNTWFWRTVSQQEIDYLEDGDETLNAFEFKWNATAKHKAPKTFLERYPGSSFKVISPENVEEFLC</sequence>
<dbReference type="AlphaFoldDB" id="F5YC60"/>
<dbReference type="InterPro" id="IPR025420">
    <property type="entry name" value="DUF4143"/>
</dbReference>
<dbReference type="PANTHER" id="PTHR43566">
    <property type="entry name" value="CONSERVED PROTEIN"/>
    <property type="match status" value="1"/>
</dbReference>
<dbReference type="SMART" id="SM00382">
    <property type="entry name" value="AAA"/>
    <property type="match status" value="1"/>
</dbReference>
<reference evidence="2 3" key="2">
    <citation type="journal article" date="2011" name="ISME J.">
        <title>RNA-seq reveals cooperative metabolic interactions between two termite-gut spirochete species in co-culture.</title>
        <authorList>
            <person name="Rosenthal A.Z."/>
            <person name="Matson E.G."/>
            <person name="Eldar A."/>
            <person name="Leadbetter J.R."/>
        </authorList>
    </citation>
    <scope>NUCLEOTIDE SEQUENCE [LARGE SCALE GENOMIC DNA]</scope>
    <source>
        <strain evidence="3">ATCC BAA-888 / DSM 13862 / ZAS-9</strain>
    </source>
</reference>
<dbReference type="InterPro" id="IPR003593">
    <property type="entry name" value="AAA+_ATPase"/>
</dbReference>
<dbReference type="InterPro" id="IPR027417">
    <property type="entry name" value="P-loop_NTPase"/>
</dbReference>
<accession>F5YC60</accession>
<dbReference type="eggNOG" id="COG1373">
    <property type="taxonomic scope" value="Bacteria"/>
</dbReference>
<proteinExistence type="predicted"/>
<dbReference type="KEGG" id="taz:TREAZ_0513"/>
<dbReference type="PANTHER" id="PTHR43566:SF1">
    <property type="entry name" value="AAA+ ATPASE DOMAIN-CONTAINING PROTEIN"/>
    <property type="match status" value="1"/>
</dbReference>
<feature type="domain" description="AAA+ ATPase" evidence="1">
    <location>
        <begin position="16"/>
        <end position="154"/>
    </location>
</feature>
<dbReference type="InParanoid" id="F5YC60"/>
<evidence type="ECO:0000259" key="1">
    <source>
        <dbReference type="SMART" id="SM00382"/>
    </source>
</evidence>
<dbReference type="RefSeq" id="WP_015711439.1">
    <property type="nucleotide sequence ID" value="NC_015577.1"/>
</dbReference>
<name>F5YC60_LEAAZ</name>
<dbReference type="HOGENOM" id="CLU_041527_3_2_12"/>
<evidence type="ECO:0000313" key="3">
    <source>
        <dbReference type="Proteomes" id="UP000009222"/>
    </source>
</evidence>
<reference evidence="3" key="1">
    <citation type="submission" date="2009-12" db="EMBL/GenBank/DDBJ databases">
        <title>Complete sequence of Treponema azotonutricium strain ZAS-9.</title>
        <authorList>
            <person name="Tetu S.G."/>
            <person name="Matson E."/>
            <person name="Ren Q."/>
            <person name="Seshadri R."/>
            <person name="Elbourne L."/>
            <person name="Hassan K.A."/>
            <person name="Durkin A."/>
            <person name="Radune D."/>
            <person name="Mohamoud Y."/>
            <person name="Shay R."/>
            <person name="Jin S."/>
            <person name="Zhang X."/>
            <person name="Lucey K."/>
            <person name="Ballor N.R."/>
            <person name="Ottesen E."/>
            <person name="Rosenthal R."/>
            <person name="Allen A."/>
            <person name="Leadbetter J.R."/>
            <person name="Paulsen I.T."/>
        </authorList>
    </citation>
    <scope>NUCLEOTIDE SEQUENCE [LARGE SCALE GENOMIC DNA]</scope>
    <source>
        <strain evidence="3">ATCC BAA-888 / DSM 13862 / ZAS-9</strain>
    </source>
</reference>
<dbReference type="Pfam" id="PF13635">
    <property type="entry name" value="DUF4143"/>
    <property type="match status" value="1"/>
</dbReference>
<dbReference type="OrthoDB" id="9801684at2"/>
<dbReference type="STRING" id="545695.TREAZ_0513"/>